<protein>
    <submittedName>
        <fullName evidence="1">Uncharacterized protein</fullName>
    </submittedName>
</protein>
<accession>A0A556MJS2</accession>
<dbReference type="Proteomes" id="UP000316008">
    <property type="component" value="Unassembled WGS sequence"/>
</dbReference>
<organism evidence="1 2">
    <name type="scientific">Fluviicola chungangensis</name>
    <dbReference type="NCBI Taxonomy" id="2597671"/>
    <lineage>
        <taxon>Bacteria</taxon>
        <taxon>Pseudomonadati</taxon>
        <taxon>Bacteroidota</taxon>
        <taxon>Flavobacteriia</taxon>
        <taxon>Flavobacteriales</taxon>
        <taxon>Crocinitomicaceae</taxon>
        <taxon>Fluviicola</taxon>
    </lineage>
</organism>
<keyword evidence="2" id="KW-1185">Reference proteome</keyword>
<dbReference type="RefSeq" id="WP_144334203.1">
    <property type="nucleotide sequence ID" value="NZ_VLPL01000009.1"/>
</dbReference>
<reference evidence="1 2" key="1">
    <citation type="submission" date="2019-07" db="EMBL/GenBank/DDBJ databases">
        <authorList>
            <person name="Huq M.A."/>
        </authorList>
    </citation>
    <scope>NUCLEOTIDE SEQUENCE [LARGE SCALE GENOMIC DNA]</scope>
    <source>
        <strain evidence="1 2">MAH-3</strain>
    </source>
</reference>
<dbReference type="AlphaFoldDB" id="A0A556MJS2"/>
<comment type="caution">
    <text evidence="1">The sequence shown here is derived from an EMBL/GenBank/DDBJ whole genome shotgun (WGS) entry which is preliminary data.</text>
</comment>
<evidence type="ECO:0000313" key="1">
    <source>
        <dbReference type="EMBL" id="TSJ40075.1"/>
    </source>
</evidence>
<sequence>MQTLLDTAHSLLLESIQYNDNGLKIEFLELFRNSEPENIQISNDITINDAYAIGPNENSKKFIVHFEEILTWQVVDESAYCFDENEILDSNGFLKVVGNSDYMKYVQKQFGWYEHMSGKTQHFRIWSENRIVDVISTMKPQIWF</sequence>
<dbReference type="OrthoDB" id="80147at2"/>
<proteinExistence type="predicted"/>
<evidence type="ECO:0000313" key="2">
    <source>
        <dbReference type="Proteomes" id="UP000316008"/>
    </source>
</evidence>
<dbReference type="EMBL" id="VLPL01000009">
    <property type="protein sequence ID" value="TSJ40075.1"/>
    <property type="molecule type" value="Genomic_DNA"/>
</dbReference>
<name>A0A556MJS2_9FLAO</name>
<gene>
    <name evidence="1" type="ORF">FO442_15870</name>
</gene>